<evidence type="ECO:0000313" key="2">
    <source>
        <dbReference type="EMBL" id="CAF1113935.1"/>
    </source>
</evidence>
<evidence type="ECO:0000313" key="3">
    <source>
        <dbReference type="EMBL" id="CAF1542806.1"/>
    </source>
</evidence>
<dbReference type="EMBL" id="CAJNOJ010001108">
    <property type="protein sequence ID" value="CAF1542806.1"/>
    <property type="molecule type" value="Genomic_DNA"/>
</dbReference>
<keyword evidence="4" id="KW-1185">Reference proteome</keyword>
<dbReference type="InterPro" id="IPR028994">
    <property type="entry name" value="Integrin_alpha_N"/>
</dbReference>
<name>A0A814Q2T3_ADIRI</name>
<evidence type="ECO:0000256" key="1">
    <source>
        <dbReference type="SAM" id="Phobius"/>
    </source>
</evidence>
<dbReference type="Proteomes" id="UP000663852">
    <property type="component" value="Unassembled WGS sequence"/>
</dbReference>
<sequence>MNNTNNSDVKETSRSSSNLKCFAFSIPNQTIVSVMFSFFLCIVTIIGIVIVCHTIPKRLIPTCGLNFARIATNPIEYNYGPQSVVIGDLNEDSWIDIIIANSFVHLIVISFGSVNGMFSKQSQYSTGVNSNPMMVAVNDLIIMI</sequence>
<dbReference type="OrthoDB" id="10039845at2759"/>
<comment type="caution">
    <text evidence="2">The sequence shown here is derived from an EMBL/GenBank/DDBJ whole genome shotgun (WGS) entry which is preliminary data.</text>
</comment>
<keyword evidence="1" id="KW-1133">Transmembrane helix</keyword>
<keyword evidence="1" id="KW-0472">Membrane</keyword>
<proteinExistence type="predicted"/>
<dbReference type="AlphaFoldDB" id="A0A814Q2T3"/>
<reference evidence="2" key="1">
    <citation type="submission" date="2021-02" db="EMBL/GenBank/DDBJ databases">
        <authorList>
            <person name="Nowell W R."/>
        </authorList>
    </citation>
    <scope>NUCLEOTIDE SEQUENCE</scope>
</reference>
<dbReference type="EMBL" id="CAJNOR010001284">
    <property type="protein sequence ID" value="CAF1113935.1"/>
    <property type="molecule type" value="Genomic_DNA"/>
</dbReference>
<evidence type="ECO:0000313" key="4">
    <source>
        <dbReference type="Proteomes" id="UP000663828"/>
    </source>
</evidence>
<protein>
    <submittedName>
        <fullName evidence="2">Uncharacterized protein</fullName>
    </submittedName>
</protein>
<feature type="transmembrane region" description="Helical" evidence="1">
    <location>
        <begin position="31"/>
        <end position="52"/>
    </location>
</feature>
<organism evidence="2 4">
    <name type="scientific">Adineta ricciae</name>
    <name type="common">Rotifer</name>
    <dbReference type="NCBI Taxonomy" id="249248"/>
    <lineage>
        <taxon>Eukaryota</taxon>
        <taxon>Metazoa</taxon>
        <taxon>Spiralia</taxon>
        <taxon>Gnathifera</taxon>
        <taxon>Rotifera</taxon>
        <taxon>Eurotatoria</taxon>
        <taxon>Bdelloidea</taxon>
        <taxon>Adinetida</taxon>
        <taxon>Adinetidae</taxon>
        <taxon>Adineta</taxon>
    </lineage>
</organism>
<keyword evidence="1" id="KW-0812">Transmembrane</keyword>
<dbReference type="Proteomes" id="UP000663828">
    <property type="component" value="Unassembled WGS sequence"/>
</dbReference>
<dbReference type="SUPFAM" id="SSF69318">
    <property type="entry name" value="Integrin alpha N-terminal domain"/>
    <property type="match status" value="1"/>
</dbReference>
<accession>A0A814Q2T3</accession>
<gene>
    <name evidence="3" type="ORF">EDS130_LOCUS45446</name>
    <name evidence="2" type="ORF">XAT740_LOCUS19017</name>
</gene>